<name>A0ABR2KLS1_9EUKA</name>
<reference evidence="2 3" key="1">
    <citation type="submission" date="2024-04" db="EMBL/GenBank/DDBJ databases">
        <title>Tritrichomonas musculus Genome.</title>
        <authorList>
            <person name="Alves-Ferreira E."/>
            <person name="Grigg M."/>
            <person name="Lorenzi H."/>
            <person name="Galac M."/>
        </authorList>
    </citation>
    <scope>NUCLEOTIDE SEQUENCE [LARGE SCALE GENOMIC DNA]</scope>
    <source>
        <strain evidence="2 3">EAF2021</strain>
    </source>
</reference>
<accession>A0ABR2KLS1</accession>
<evidence type="ECO:0000313" key="3">
    <source>
        <dbReference type="Proteomes" id="UP001470230"/>
    </source>
</evidence>
<feature type="region of interest" description="Disordered" evidence="1">
    <location>
        <begin position="1"/>
        <end position="20"/>
    </location>
</feature>
<protein>
    <submittedName>
        <fullName evidence="2">Uncharacterized protein</fullName>
    </submittedName>
</protein>
<evidence type="ECO:0000256" key="1">
    <source>
        <dbReference type="SAM" id="MobiDB-lite"/>
    </source>
</evidence>
<dbReference type="Proteomes" id="UP001470230">
    <property type="component" value="Unassembled WGS sequence"/>
</dbReference>
<comment type="caution">
    <text evidence="2">The sequence shown here is derived from an EMBL/GenBank/DDBJ whole genome shotgun (WGS) entry which is preliminary data.</text>
</comment>
<dbReference type="EMBL" id="JAPFFF010000004">
    <property type="protein sequence ID" value="KAK8892103.1"/>
    <property type="molecule type" value="Genomic_DNA"/>
</dbReference>
<proteinExistence type="predicted"/>
<evidence type="ECO:0000313" key="2">
    <source>
        <dbReference type="EMBL" id="KAK8892103.1"/>
    </source>
</evidence>
<sequence>MIEEMNQDAHMDKKEEMSSKENDVITQNLIDALHVFQDEPIISKTEFQKIINYGNKKKPILDDEEQKSILSDVQNTFSWEKYVKKYLSKSEFIHSLKVD</sequence>
<keyword evidence="3" id="KW-1185">Reference proteome</keyword>
<gene>
    <name evidence="2" type="ORF">M9Y10_029325</name>
</gene>
<feature type="compositionally biased region" description="Basic and acidic residues" evidence="1">
    <location>
        <begin position="7"/>
        <end position="20"/>
    </location>
</feature>
<organism evidence="2 3">
    <name type="scientific">Tritrichomonas musculus</name>
    <dbReference type="NCBI Taxonomy" id="1915356"/>
    <lineage>
        <taxon>Eukaryota</taxon>
        <taxon>Metamonada</taxon>
        <taxon>Parabasalia</taxon>
        <taxon>Tritrichomonadida</taxon>
        <taxon>Tritrichomonadidae</taxon>
        <taxon>Tritrichomonas</taxon>
    </lineage>
</organism>